<protein>
    <recommendedName>
        <fullName evidence="5">TonB family protein</fullName>
    </recommendedName>
</protein>
<evidence type="ECO:0000313" key="4">
    <source>
        <dbReference type="Proteomes" id="UP000245535"/>
    </source>
</evidence>
<comment type="caution">
    <text evidence="3">The sequence shown here is derived from an EMBL/GenBank/DDBJ whole genome shotgun (WGS) entry which is preliminary data.</text>
</comment>
<sequence length="306" mass="33392">MANDNQKQYKRNRAIAFVLASILHIGFIVALAYTMIHSTIQNQEQELGIEMNFGVDDTGEGLTQNSKDETPSETLENEESESDELSDEELQEAMEEFEESEQITQDDAAENEEVAQEELISENVENSESDVTASDDIITEESASENVQTEQPSQEETSPTVDENSLLVPSSSGNKEGENSKENVNQGNVEGATGDQGNEKGEINADALLNSSGGKGGSNLDMPGWMWMDKPKVSDSSSETGKVIFDITIDDVGEVISVKTVTSTVSKSTEQKYKEAVYQLLFEPTDQDADVNSTTSGRITFIITTK</sequence>
<dbReference type="RefSeq" id="WP_109619107.1">
    <property type="nucleotide sequence ID" value="NZ_QGDO01000003.1"/>
</dbReference>
<proteinExistence type="predicted"/>
<dbReference type="AlphaFoldDB" id="A0A315ZAW3"/>
<dbReference type="OrthoDB" id="979886at2"/>
<evidence type="ECO:0008006" key="5">
    <source>
        <dbReference type="Google" id="ProtNLM"/>
    </source>
</evidence>
<feature type="transmembrane region" description="Helical" evidence="2">
    <location>
        <begin position="14"/>
        <end position="36"/>
    </location>
</feature>
<reference evidence="3 4" key="1">
    <citation type="submission" date="2018-03" db="EMBL/GenBank/DDBJ databases">
        <title>Genomic Encyclopedia of Archaeal and Bacterial Type Strains, Phase II (KMG-II): from individual species to whole genera.</title>
        <authorList>
            <person name="Goeker M."/>
        </authorList>
    </citation>
    <scope>NUCLEOTIDE SEQUENCE [LARGE SCALE GENOMIC DNA]</scope>
    <source>
        <strain evidence="3 4">DSM 28229</strain>
    </source>
</reference>
<evidence type="ECO:0000313" key="3">
    <source>
        <dbReference type="EMBL" id="PWJ42289.1"/>
    </source>
</evidence>
<organism evidence="3 4">
    <name type="scientific">Sediminitomix flava</name>
    <dbReference type="NCBI Taxonomy" id="379075"/>
    <lineage>
        <taxon>Bacteria</taxon>
        <taxon>Pseudomonadati</taxon>
        <taxon>Bacteroidota</taxon>
        <taxon>Cytophagia</taxon>
        <taxon>Cytophagales</taxon>
        <taxon>Flammeovirgaceae</taxon>
        <taxon>Sediminitomix</taxon>
    </lineage>
</organism>
<gene>
    <name evidence="3" type="ORF">BC781_103541</name>
</gene>
<keyword evidence="2" id="KW-0812">Transmembrane</keyword>
<name>A0A315ZAW3_SEDFL</name>
<dbReference type="SUPFAM" id="SSF74653">
    <property type="entry name" value="TolA/TonB C-terminal domain"/>
    <property type="match status" value="1"/>
</dbReference>
<evidence type="ECO:0000256" key="2">
    <source>
        <dbReference type="SAM" id="Phobius"/>
    </source>
</evidence>
<dbReference type="EMBL" id="QGDO01000003">
    <property type="protein sequence ID" value="PWJ42289.1"/>
    <property type="molecule type" value="Genomic_DNA"/>
</dbReference>
<evidence type="ECO:0000256" key="1">
    <source>
        <dbReference type="SAM" id="MobiDB-lite"/>
    </source>
</evidence>
<dbReference type="Proteomes" id="UP000245535">
    <property type="component" value="Unassembled WGS sequence"/>
</dbReference>
<keyword evidence="4" id="KW-1185">Reference proteome</keyword>
<keyword evidence="2" id="KW-1133">Transmembrane helix</keyword>
<feature type="compositionally biased region" description="Acidic residues" evidence="1">
    <location>
        <begin position="107"/>
        <end position="128"/>
    </location>
</feature>
<feature type="compositionally biased region" description="Polar residues" evidence="1">
    <location>
        <begin position="144"/>
        <end position="174"/>
    </location>
</feature>
<accession>A0A315ZAW3</accession>
<feature type="compositionally biased region" description="Acidic residues" evidence="1">
    <location>
        <begin position="75"/>
        <end position="101"/>
    </location>
</feature>
<feature type="region of interest" description="Disordered" evidence="1">
    <location>
        <begin position="54"/>
        <end position="200"/>
    </location>
</feature>
<keyword evidence="2" id="KW-0472">Membrane</keyword>